<feature type="region of interest" description="Disordered" evidence="5">
    <location>
        <begin position="124"/>
        <end position="161"/>
    </location>
</feature>
<sequence length="1981" mass="223861">MSQAASPTTRAGKHGAGFSQGGTSATLAEQELMLKPLPILDFSIPMQQEPQLLKAFRRTLLQARLKRLNDLENQCPHLKVENWLCQDCNNKVSSFGCIFDSMKGKVRTFMKVVYENDFLEDFQNANSNGGEPGANEEGEELGANSNDGEGNEAAAVLSSGGGGGSPAEVLYQQYQPSNVTELREYMLFTICKKLKKQFKKQQSPLGPGHVNHLSNKLINYLSEIQKQKKKLLQKYNNDVLLFDSIFESGNLLQAEMVNQTEYQLYMQVDTNTRGHQQWFYFRVRNTRRNRKYVFRIMNFTKQGLTAQTQVNNNPTAPSGGQNVTSSTQGLGTNVGAPPGSSQNVGGPQRKNDHLQKIHFRSKIGGDDEWRVIDSDQIEFVKTGVQRKRKDILAAAADSDQEEMNDDIELMDQVTSSKFLKNKSPKKRKAQYYYAMQFEVSFMHSNDSVYFAYCLPYTLTDMTEKMLIREQQMQEAANHDEESKNDNSETPREAPQQQSNAQGQAQGNPSQAQATQGGTPIWQENGVQIEVPSKSLYYKREILARSICGLPIYQVTISRDRQNVRRRPLIIITSRVHAAETPSSYVFDGIYHFLCSNHQEAKFLRKFYTFILIPTLNPDGVVCGNYRSSISGVDLNRQWIQPDEEFQPEIYAIKTLMKNYYEKERRQMWIYCDLHGHSKKKNSFFYGCNTAANGGFLSWTIVRLLPRIFAQKTHLFNYRDCRFKVEPYKFGTGRVVAWKQFMITHSFTLESSFYGYDFGEDDHRIFTEKEYADVGIKLCSSIFELHFLWKSIRNELKLTNGWLKPRKLLEITGVPAAQILNEELQKKKKEDQKRKAIEQYEQFLKKFYNKGESTMNNATASQAPQMNTTQTILNNQNRRQSKMISSATKTNEQGNPLNGVSLQKGKTIIDKGQPNQPLLKSQATTSEQMKSRNRELGGQTSENFKSQSKIGATNSTIQGNPSQTNGPDDQPEDTLYQLLLGLVKIQALIRGYLVRKRMSHIPRIKIQKSPTRAAALQRPGNEVHNMMRQQQRSGQQTIGGKNIPVDEAIEGFNWRQYFQEQELDEAYHHVEEEREDDPKDNFSDGSSSNPSQDNFDLQEIYEQIYQCSNAQELALRKEEANNRFMLELTEQDYIDQQSMFQYLDDGFKGKRAQLIRQSMRGKSLKAKGIKASETAGKSGGGNTQLTSPDKPLGRRPSFYEQKDPKRYDQLNFASSQDDGLMHPLTAHKIVDPNKFDKNQNSQTRLQTSNPNKNLVGTALPPGFQNVSHMHFKLFNQSQTNSFGMTGMNYGKKESIQQVIKDCFITKKIGNQKQNHQQPTHQQQSFFGVSGQGGITEGHRVHSMNNYRQLVTTGQVQNTTIQTSKKQQQRKSSNNYIHKTPAQKINEQREQIKQYFNQAGAPQIIPVQSIPMSIDGKYRSFVAHGSKLLNGVEQPFYGQQYHSEIYQSPITAQFGLANIIGDPQSISYYGGVGQNSFGAPSQQILPKHIPSSAQSSDQAAAASSLFMKYVKSKIVKKIKTDQIPQQVADKYIDIYKELIDKEAQRKQEEQEFLRRQKGNNGTTGTYGIMGNVITQLNPAQITLSSQQHSQTNAVTSRNKTLARSEQKSRRQKPANNPTHTSRKEPPQQVIINQQFSGGLLRPNPQKLDDLAVIAANLHDLHFSSSNIGKPKQQDVIVRSSFDGETFLQLNSVVAQGEKPLDYSPNKGGIHRSQYVNHQDDSANTLLNQHFIDKEFLNASTDHKLAAPYLTGQLAQHAYNPVPISTTDVNQVKFPMINNFSSTMDYKKKSRDVANDTKHMRSAAIGQVEASSSNQQTPLLQVYEPAFYASLPIKGDTYTVNPAPSQATPKILAGAQFINGNNLTAGMNPPSNNNAYYQTQPPFQEQQTAEFNKSEKSVDSSIDEEMLDKIKNIYSEMRKHTQSTQYYGGGGTAQGSAAASTYHTHNYQYNHQHIKGGAGAQQQHWSGQQKTTSKLLQGGVQPAR</sequence>
<dbReference type="SMART" id="SM00631">
    <property type="entry name" value="Zn_pept"/>
    <property type="match status" value="1"/>
</dbReference>
<keyword evidence="4" id="KW-0175">Coiled coil</keyword>
<comment type="similarity">
    <text evidence="2 3">Belongs to the peptidase M14 family.</text>
</comment>
<evidence type="ECO:0000256" key="2">
    <source>
        <dbReference type="ARBA" id="ARBA00005988"/>
    </source>
</evidence>
<feature type="region of interest" description="Disordered" evidence="5">
    <location>
        <begin position="472"/>
        <end position="517"/>
    </location>
</feature>
<feature type="coiled-coil region" evidence="4">
    <location>
        <begin position="818"/>
        <end position="845"/>
    </location>
</feature>
<dbReference type="GO" id="GO:0006508">
    <property type="term" value="P:proteolysis"/>
    <property type="evidence" value="ECO:0007669"/>
    <property type="project" value="InterPro"/>
</dbReference>
<feature type="active site" description="Proton donor/acceptor" evidence="3">
    <location>
        <position position="749"/>
    </location>
</feature>
<feature type="compositionally biased region" description="Polar residues" evidence="5">
    <location>
        <begin position="1957"/>
        <end position="1972"/>
    </location>
</feature>
<dbReference type="Pfam" id="PF00246">
    <property type="entry name" value="Peptidase_M14"/>
    <property type="match status" value="1"/>
</dbReference>
<comment type="cofactor">
    <cofactor evidence="1">
        <name>Zn(2+)</name>
        <dbReference type="ChEBI" id="CHEBI:29105"/>
    </cofactor>
</comment>
<dbReference type="PANTHER" id="PTHR12756:SF11">
    <property type="entry name" value="CYTOSOLIC CARBOXYPEPTIDASE 1"/>
    <property type="match status" value="1"/>
</dbReference>
<dbReference type="PROSITE" id="PS52035">
    <property type="entry name" value="PEPTIDASE_M14"/>
    <property type="match status" value="1"/>
</dbReference>
<evidence type="ECO:0000313" key="8">
    <source>
        <dbReference type="Proteomes" id="UP000785679"/>
    </source>
</evidence>
<feature type="region of interest" description="Disordered" evidence="5">
    <location>
        <begin position="1230"/>
        <end position="1252"/>
    </location>
</feature>
<dbReference type="Gene3D" id="3.40.630.10">
    <property type="entry name" value="Zn peptidases"/>
    <property type="match status" value="1"/>
</dbReference>
<feature type="region of interest" description="Disordered" evidence="5">
    <location>
        <begin position="1162"/>
        <end position="1207"/>
    </location>
</feature>
<dbReference type="InterPro" id="IPR000834">
    <property type="entry name" value="Peptidase_M14"/>
</dbReference>
<dbReference type="PANTHER" id="PTHR12756">
    <property type="entry name" value="CYTOSOLIC CARBOXYPEPTIDASE"/>
    <property type="match status" value="1"/>
</dbReference>
<evidence type="ECO:0000256" key="3">
    <source>
        <dbReference type="PROSITE-ProRule" id="PRU01379"/>
    </source>
</evidence>
<dbReference type="Gene3D" id="2.60.40.3120">
    <property type="match status" value="1"/>
</dbReference>
<feature type="compositionally biased region" description="Polar residues" evidence="5">
    <location>
        <begin position="1237"/>
        <end position="1252"/>
    </location>
</feature>
<feature type="region of interest" description="Disordered" evidence="5">
    <location>
        <begin position="1"/>
        <end position="20"/>
    </location>
</feature>
<evidence type="ECO:0000259" key="6">
    <source>
        <dbReference type="PROSITE" id="PS52035"/>
    </source>
</evidence>
<feature type="region of interest" description="Disordered" evidence="5">
    <location>
        <begin position="1070"/>
        <end position="1092"/>
    </location>
</feature>
<feature type="domain" description="Peptidase M14" evidence="6">
    <location>
        <begin position="511"/>
        <end position="781"/>
    </location>
</feature>
<gene>
    <name evidence="7" type="ORF">FGO68_gene4891</name>
</gene>
<accession>A0A8J8P3X1</accession>
<feature type="compositionally biased region" description="Low complexity" evidence="5">
    <location>
        <begin position="124"/>
        <end position="133"/>
    </location>
</feature>
<dbReference type="EMBL" id="RRYP01000314">
    <property type="protein sequence ID" value="TNV87622.1"/>
    <property type="molecule type" value="Genomic_DNA"/>
</dbReference>
<evidence type="ECO:0000256" key="5">
    <source>
        <dbReference type="SAM" id="MobiDB-lite"/>
    </source>
</evidence>
<feature type="compositionally biased region" description="Low complexity" evidence="5">
    <location>
        <begin position="494"/>
        <end position="508"/>
    </location>
</feature>
<feature type="compositionally biased region" description="Basic and acidic residues" evidence="5">
    <location>
        <begin position="476"/>
        <end position="491"/>
    </location>
</feature>
<proteinExistence type="inferred from homology"/>
<evidence type="ECO:0000256" key="4">
    <source>
        <dbReference type="SAM" id="Coils"/>
    </source>
</evidence>
<dbReference type="Pfam" id="PF18027">
    <property type="entry name" value="Pepdidase_M14_N"/>
    <property type="match status" value="1"/>
</dbReference>
<comment type="caution">
    <text evidence="7">The sequence shown here is derived from an EMBL/GenBank/DDBJ whole genome shotgun (WGS) entry which is preliminary data.</text>
</comment>
<evidence type="ECO:0000313" key="7">
    <source>
        <dbReference type="EMBL" id="TNV87622.1"/>
    </source>
</evidence>
<protein>
    <recommendedName>
        <fullName evidence="6">Peptidase M14 domain-containing protein</fullName>
    </recommendedName>
</protein>
<feature type="region of interest" description="Disordered" evidence="5">
    <location>
        <begin position="305"/>
        <end position="350"/>
    </location>
</feature>
<feature type="compositionally biased region" description="Polar residues" evidence="5">
    <location>
        <begin position="1581"/>
        <end position="1599"/>
    </location>
</feature>
<dbReference type="InterPro" id="IPR040626">
    <property type="entry name" value="Pepdidase_M14_N"/>
</dbReference>
<organism evidence="7 8">
    <name type="scientific">Halteria grandinella</name>
    <dbReference type="NCBI Taxonomy" id="5974"/>
    <lineage>
        <taxon>Eukaryota</taxon>
        <taxon>Sar</taxon>
        <taxon>Alveolata</taxon>
        <taxon>Ciliophora</taxon>
        <taxon>Intramacronucleata</taxon>
        <taxon>Spirotrichea</taxon>
        <taxon>Stichotrichia</taxon>
        <taxon>Sporadotrichida</taxon>
        <taxon>Halteriidae</taxon>
        <taxon>Halteria</taxon>
    </lineage>
</organism>
<dbReference type="Proteomes" id="UP000785679">
    <property type="component" value="Unassembled WGS sequence"/>
</dbReference>
<reference evidence="7" key="1">
    <citation type="submission" date="2019-06" db="EMBL/GenBank/DDBJ databases">
        <authorList>
            <person name="Zheng W."/>
        </authorList>
    </citation>
    <scope>NUCLEOTIDE SEQUENCE</scope>
    <source>
        <strain evidence="7">QDHG01</strain>
    </source>
</reference>
<feature type="compositionally biased region" description="Polar residues" evidence="5">
    <location>
        <begin position="937"/>
        <end position="966"/>
    </location>
</feature>
<dbReference type="GO" id="GO:0004181">
    <property type="term" value="F:metallocarboxypeptidase activity"/>
    <property type="evidence" value="ECO:0007669"/>
    <property type="project" value="InterPro"/>
</dbReference>
<feature type="compositionally biased region" description="Polar residues" evidence="5">
    <location>
        <begin position="305"/>
        <end position="331"/>
    </location>
</feature>
<feature type="region of interest" description="Disordered" evidence="5">
    <location>
        <begin position="878"/>
        <end position="971"/>
    </location>
</feature>
<evidence type="ECO:0000256" key="1">
    <source>
        <dbReference type="ARBA" id="ARBA00001947"/>
    </source>
</evidence>
<dbReference type="OrthoDB" id="10253041at2759"/>
<feature type="region of interest" description="Disordered" evidence="5">
    <location>
        <begin position="1952"/>
        <end position="1981"/>
    </location>
</feature>
<name>A0A8J8P3X1_HALGN</name>
<feature type="compositionally biased region" description="Polar residues" evidence="5">
    <location>
        <begin position="912"/>
        <end position="927"/>
    </location>
</feature>
<dbReference type="InterPro" id="IPR050821">
    <property type="entry name" value="Cytosolic_carboxypeptidase"/>
</dbReference>
<dbReference type="GO" id="GO:0008270">
    <property type="term" value="F:zinc ion binding"/>
    <property type="evidence" value="ECO:0007669"/>
    <property type="project" value="InterPro"/>
</dbReference>
<keyword evidence="8" id="KW-1185">Reference proteome</keyword>
<dbReference type="PROSITE" id="PS50096">
    <property type="entry name" value="IQ"/>
    <property type="match status" value="1"/>
</dbReference>
<feature type="compositionally biased region" description="Polar residues" evidence="5">
    <location>
        <begin position="1082"/>
        <end position="1092"/>
    </location>
</feature>
<feature type="compositionally biased region" description="Polar residues" evidence="5">
    <location>
        <begin position="878"/>
        <end position="900"/>
    </location>
</feature>
<dbReference type="SUPFAM" id="SSF53187">
    <property type="entry name" value="Zn-dependent exopeptidases"/>
    <property type="match status" value="1"/>
</dbReference>
<feature type="compositionally biased region" description="Basic and acidic residues" evidence="5">
    <location>
        <begin position="1070"/>
        <end position="1081"/>
    </location>
</feature>
<feature type="region of interest" description="Disordered" evidence="5">
    <location>
        <begin position="1581"/>
        <end position="1626"/>
    </location>
</feature>